<feature type="transmembrane region" description="Helical" evidence="1">
    <location>
        <begin position="234"/>
        <end position="254"/>
    </location>
</feature>
<feature type="transmembrane region" description="Helical" evidence="1">
    <location>
        <begin position="412"/>
        <end position="429"/>
    </location>
</feature>
<feature type="transmembrane region" description="Helical" evidence="1">
    <location>
        <begin position="441"/>
        <end position="459"/>
    </location>
</feature>
<comment type="caution">
    <text evidence="2">The sequence shown here is derived from an EMBL/GenBank/DDBJ whole genome shotgun (WGS) entry which is preliminary data.</text>
</comment>
<gene>
    <name evidence="2" type="ORF">Y717_30625</name>
</gene>
<sequence length="854" mass="89305">MLAYSSFMPTLKPLRGLTTASAQPAVPAPPATSALPAASGLPAVAAALITLVSVCAGDAVARVFPFGPRNRSVSDLGNQFVPFHAQLWDLLHGRAEGGILLNWRSGYGTAFLPDLGTYLTSPFAVLVGLFPRDRIDLAVYVITLLKMAAAGAAMTVLLLQLARGARHSPRWAAAVLGAGYALCGWSVAEAAYNPMWLDGLIAFPLLCLVGEWARTARRPVLGPLVVALAWTANFYTAYMATLGAALVLCLRLLLDEERTVRERLRGLARATGTVLLGTGLAAPVLVPVFLGTRHASPGWTKEFVPVPWTQLFARMLPATYTFFTPALFLGACVLLPAAALLAHRSVPWRVRAGWAALVVAVALSLQWGPTSLAWHAFAIPNGSTYRQTFILSGILVLAAWTGLSHGWPGRRALLAGTGVLVALALAASADRMPDGMPDARALALFGGGVATAAAGLALARKRGYAVLAALLLVGSLTGQAAATTAYADRKRLHVLDDYPAWGADQSARAAAIARADGWPRYRTDPGRERITGNDPLLLGGEGGEYYSSHTPAVLTSTMAALGGGWTSGGRVVESLDNPVTDAIFAVGARLRTEPGHAPVLVRAPAPPLVTVRPEARAAAELRYGRSPFRNQELLLGARVYSRVLTSPRAAAVCPAGTEVFLFAPGYYGTARLGDSPPVALTGRLPKRRAAMVSLGTAERAGIPVTFDGARPREWSVGCLDRKRLSAAVDRLTDTGAVSVTVTDSGVRAEVPAGSRGLAVLAAPRIAGWSCDGKPAASYLGLVAAPLNGSDGSGGSDGSDGSQTTVDCSFRPPGLRSGLTVGAAAVFVLVTVAFLTIARRRAMRASPPRHQPFTH</sequence>
<feature type="transmembrane region" description="Helical" evidence="1">
    <location>
        <begin position="817"/>
        <end position="837"/>
    </location>
</feature>
<dbReference type="STRING" id="1440053.GCA_000718095_01925"/>
<dbReference type="Proteomes" id="UP000245992">
    <property type="component" value="Unassembled WGS sequence"/>
</dbReference>
<feature type="transmembrane region" description="Helical" evidence="1">
    <location>
        <begin position="354"/>
        <end position="377"/>
    </location>
</feature>
<evidence type="ECO:0000313" key="2">
    <source>
        <dbReference type="EMBL" id="PVE06393.1"/>
    </source>
</evidence>
<protein>
    <submittedName>
        <fullName evidence="2">Membrane protein</fullName>
    </submittedName>
</protein>
<dbReference type="AlphaFoldDB" id="A0A2T7SU89"/>
<dbReference type="Pfam" id="PF09586">
    <property type="entry name" value="YfhO"/>
    <property type="match status" value="1"/>
</dbReference>
<reference evidence="2 3" key="1">
    <citation type="submission" date="2013-12" db="EMBL/GenBank/DDBJ databases">
        <title>Annotated genome of Streptomyces scopuliridis.</title>
        <authorList>
            <person name="Olson J.B."/>
        </authorList>
    </citation>
    <scope>NUCLEOTIDE SEQUENCE [LARGE SCALE GENOMIC DNA]</scope>
    <source>
        <strain evidence="2 3">RB72</strain>
    </source>
</reference>
<feature type="transmembrane region" description="Helical" evidence="1">
    <location>
        <begin position="137"/>
        <end position="159"/>
    </location>
</feature>
<evidence type="ECO:0000313" key="3">
    <source>
        <dbReference type="Proteomes" id="UP000245992"/>
    </source>
</evidence>
<feature type="transmembrane region" description="Helical" evidence="1">
    <location>
        <begin position="466"/>
        <end position="487"/>
    </location>
</feature>
<organism evidence="2 3">
    <name type="scientific">Streptomyces scopuliridis RB72</name>
    <dbReference type="NCBI Taxonomy" id="1440053"/>
    <lineage>
        <taxon>Bacteria</taxon>
        <taxon>Bacillati</taxon>
        <taxon>Actinomycetota</taxon>
        <taxon>Actinomycetes</taxon>
        <taxon>Kitasatosporales</taxon>
        <taxon>Streptomycetaceae</taxon>
        <taxon>Streptomyces</taxon>
    </lineage>
</organism>
<keyword evidence="3" id="KW-1185">Reference proteome</keyword>
<feature type="transmembrane region" description="Helical" evidence="1">
    <location>
        <begin position="322"/>
        <end position="342"/>
    </location>
</feature>
<dbReference type="EMBL" id="AZSP01000302">
    <property type="protein sequence ID" value="PVE06393.1"/>
    <property type="molecule type" value="Genomic_DNA"/>
</dbReference>
<name>A0A2T7SU89_9ACTN</name>
<keyword evidence="1" id="KW-0472">Membrane</keyword>
<keyword evidence="1" id="KW-1133">Transmembrane helix</keyword>
<evidence type="ECO:0000256" key="1">
    <source>
        <dbReference type="SAM" id="Phobius"/>
    </source>
</evidence>
<feature type="transmembrane region" description="Helical" evidence="1">
    <location>
        <begin position="266"/>
        <end position="290"/>
    </location>
</feature>
<proteinExistence type="predicted"/>
<keyword evidence="1" id="KW-0812">Transmembrane</keyword>
<dbReference type="PANTHER" id="PTHR38454:SF1">
    <property type="entry name" value="INTEGRAL MEMBRANE PROTEIN"/>
    <property type="match status" value="1"/>
</dbReference>
<feature type="transmembrane region" description="Helical" evidence="1">
    <location>
        <begin position="171"/>
        <end position="188"/>
    </location>
</feature>
<feature type="transmembrane region" description="Helical" evidence="1">
    <location>
        <begin position="383"/>
        <end position="400"/>
    </location>
</feature>
<dbReference type="InterPro" id="IPR018580">
    <property type="entry name" value="Uncharacterised_YfhO"/>
</dbReference>
<dbReference type="PANTHER" id="PTHR38454">
    <property type="entry name" value="INTEGRAL MEMBRANE PROTEIN-RELATED"/>
    <property type="match status" value="1"/>
</dbReference>
<accession>A0A2T7SU89</accession>